<keyword evidence="3" id="KW-1185">Reference proteome</keyword>
<evidence type="ECO:0000256" key="1">
    <source>
        <dbReference type="SAM" id="Phobius"/>
    </source>
</evidence>
<name>A0ABV2D0A2_9SPHN</name>
<proteinExistence type="predicted"/>
<keyword evidence="1" id="KW-1133">Transmembrane helix</keyword>
<dbReference type="Proteomes" id="UP001548713">
    <property type="component" value="Unassembled WGS sequence"/>
</dbReference>
<protein>
    <submittedName>
        <fullName evidence="2">DUF4230 domain-containing protein</fullName>
    </submittedName>
</protein>
<gene>
    <name evidence="2" type="ORF">ABVV53_07420</name>
</gene>
<comment type="caution">
    <text evidence="2">The sequence shown here is derived from an EMBL/GenBank/DDBJ whole genome shotgun (WGS) entry which is preliminary data.</text>
</comment>
<dbReference type="Pfam" id="PF14014">
    <property type="entry name" value="DUF4230"/>
    <property type="match status" value="1"/>
</dbReference>
<organism evidence="2 3">
    <name type="scientific">Novosphingobium kalidii</name>
    <dbReference type="NCBI Taxonomy" id="3230299"/>
    <lineage>
        <taxon>Bacteria</taxon>
        <taxon>Pseudomonadati</taxon>
        <taxon>Pseudomonadota</taxon>
        <taxon>Alphaproteobacteria</taxon>
        <taxon>Sphingomonadales</taxon>
        <taxon>Sphingomonadaceae</taxon>
        <taxon>Novosphingobium</taxon>
    </lineage>
</organism>
<dbReference type="InterPro" id="IPR025324">
    <property type="entry name" value="DUF4230"/>
</dbReference>
<accession>A0ABV2D0A2</accession>
<keyword evidence="1" id="KW-0472">Membrane</keyword>
<keyword evidence="1" id="KW-0812">Transmembrane</keyword>
<sequence length="227" mass="25245">MKTTEPDPSPSAPREDTRSLARAQWLPWLLFIVVLALAAWFAYRAFWPKTLGDPVGTTIVAFEKQNRLTVFSAQLAPVVAAEDSRLLGLVKSRQVAVIPSRVDYTLDLSKMDRNRLIWNGETRTMDVLLPPLAVGKPNLDEARAQYLREGIWITREAQDSLSRANTRLAEQQATQQASNPVLMNLARSAAKDVIRQNLSIPLQVAGFGDVTVNARFDGEAQQPQPAR</sequence>
<reference evidence="2 3" key="1">
    <citation type="submission" date="2024-07" db="EMBL/GenBank/DDBJ databases">
        <title>Novosphingobium kalidii RD2P27.</title>
        <authorList>
            <person name="Sun J.-Q."/>
        </authorList>
    </citation>
    <scope>NUCLEOTIDE SEQUENCE [LARGE SCALE GENOMIC DNA]</scope>
    <source>
        <strain evidence="2 3">RD2P27</strain>
    </source>
</reference>
<feature type="transmembrane region" description="Helical" evidence="1">
    <location>
        <begin position="25"/>
        <end position="43"/>
    </location>
</feature>
<dbReference type="EMBL" id="JBEWLY010000013">
    <property type="protein sequence ID" value="MET1755285.1"/>
    <property type="molecule type" value="Genomic_DNA"/>
</dbReference>
<evidence type="ECO:0000313" key="3">
    <source>
        <dbReference type="Proteomes" id="UP001548713"/>
    </source>
</evidence>
<evidence type="ECO:0000313" key="2">
    <source>
        <dbReference type="EMBL" id="MET1755285.1"/>
    </source>
</evidence>
<dbReference type="RefSeq" id="WP_353983755.1">
    <property type="nucleotide sequence ID" value="NZ_JBEWLY010000013.1"/>
</dbReference>